<sequence length="388" mass="40571">MAYIHDHISVIKLRRAFPVVVWLFSHFIFFHLRTHAAVLSMEAEHVIDDVDALISYFGSWNNYTGSTRQWGGGTTHGTTQVGAYVTFSFRGTSMTVVGTIPVGTETTTGEYSVDGKAPVSASFRSGRDAVYDQTFWQSGTLQDGVHTLTITNKASAAEFLLDCIKYIGLEDISAAPAAPSSITIIPSNNVVSSSASASSASSSSSVDGSSNRSSGVPTGAVVGAVVGGVISIALILLFLFCRRRRARRAVKSGDDTQAALQPGSSSQNRDLTPFPLRDSDDSSAPEFGLMAQIKGAGVEGPVHWSSSAANTSSTRPQGSNSASMFASPSRQGSIIGEAQDGRRFVGASIPGSSPAARPSTVVGFSTSAPPLQTVPLVDIDDVPPAYPA</sequence>
<organism evidence="3 4">
    <name type="scientific">Crucibulum laeve</name>
    <dbReference type="NCBI Taxonomy" id="68775"/>
    <lineage>
        <taxon>Eukaryota</taxon>
        <taxon>Fungi</taxon>
        <taxon>Dikarya</taxon>
        <taxon>Basidiomycota</taxon>
        <taxon>Agaricomycotina</taxon>
        <taxon>Agaricomycetes</taxon>
        <taxon>Agaricomycetidae</taxon>
        <taxon>Agaricales</taxon>
        <taxon>Agaricineae</taxon>
        <taxon>Nidulariaceae</taxon>
        <taxon>Crucibulum</taxon>
    </lineage>
</organism>
<feature type="transmembrane region" description="Helical" evidence="2">
    <location>
        <begin position="220"/>
        <end position="241"/>
    </location>
</feature>
<feature type="compositionally biased region" description="Polar residues" evidence="1">
    <location>
        <begin position="304"/>
        <end position="332"/>
    </location>
</feature>
<reference evidence="3 4" key="1">
    <citation type="journal article" date="2019" name="Nat. Ecol. Evol.">
        <title>Megaphylogeny resolves global patterns of mushroom evolution.</title>
        <authorList>
            <person name="Varga T."/>
            <person name="Krizsan K."/>
            <person name="Foldi C."/>
            <person name="Dima B."/>
            <person name="Sanchez-Garcia M."/>
            <person name="Sanchez-Ramirez S."/>
            <person name="Szollosi G.J."/>
            <person name="Szarkandi J.G."/>
            <person name="Papp V."/>
            <person name="Albert L."/>
            <person name="Andreopoulos W."/>
            <person name="Angelini C."/>
            <person name="Antonin V."/>
            <person name="Barry K.W."/>
            <person name="Bougher N.L."/>
            <person name="Buchanan P."/>
            <person name="Buyck B."/>
            <person name="Bense V."/>
            <person name="Catcheside P."/>
            <person name="Chovatia M."/>
            <person name="Cooper J."/>
            <person name="Damon W."/>
            <person name="Desjardin D."/>
            <person name="Finy P."/>
            <person name="Geml J."/>
            <person name="Haridas S."/>
            <person name="Hughes K."/>
            <person name="Justo A."/>
            <person name="Karasinski D."/>
            <person name="Kautmanova I."/>
            <person name="Kiss B."/>
            <person name="Kocsube S."/>
            <person name="Kotiranta H."/>
            <person name="LaButti K.M."/>
            <person name="Lechner B.E."/>
            <person name="Liimatainen K."/>
            <person name="Lipzen A."/>
            <person name="Lukacs Z."/>
            <person name="Mihaltcheva S."/>
            <person name="Morgado L.N."/>
            <person name="Niskanen T."/>
            <person name="Noordeloos M.E."/>
            <person name="Ohm R.A."/>
            <person name="Ortiz-Santana B."/>
            <person name="Ovrebo C."/>
            <person name="Racz N."/>
            <person name="Riley R."/>
            <person name="Savchenko A."/>
            <person name="Shiryaev A."/>
            <person name="Soop K."/>
            <person name="Spirin V."/>
            <person name="Szebenyi C."/>
            <person name="Tomsovsky M."/>
            <person name="Tulloss R.E."/>
            <person name="Uehling J."/>
            <person name="Grigoriev I.V."/>
            <person name="Vagvolgyi C."/>
            <person name="Papp T."/>
            <person name="Martin F.M."/>
            <person name="Miettinen O."/>
            <person name="Hibbett D.S."/>
            <person name="Nagy L.G."/>
        </authorList>
    </citation>
    <scope>NUCLEOTIDE SEQUENCE [LARGE SCALE GENOMIC DNA]</scope>
    <source>
        <strain evidence="3 4">CBS 166.37</strain>
    </source>
</reference>
<feature type="compositionally biased region" description="Polar residues" evidence="1">
    <location>
        <begin position="258"/>
        <end position="270"/>
    </location>
</feature>
<dbReference type="AlphaFoldDB" id="A0A5C3LYZ6"/>
<keyword evidence="4" id="KW-1185">Reference proteome</keyword>
<protein>
    <submittedName>
        <fullName evidence="3">Uncharacterized protein</fullName>
    </submittedName>
</protein>
<feature type="region of interest" description="Disordered" evidence="1">
    <location>
        <begin position="251"/>
        <end position="285"/>
    </location>
</feature>
<keyword evidence="2" id="KW-0472">Membrane</keyword>
<evidence type="ECO:0000256" key="2">
    <source>
        <dbReference type="SAM" id="Phobius"/>
    </source>
</evidence>
<feature type="region of interest" description="Disordered" evidence="1">
    <location>
        <begin position="300"/>
        <end position="388"/>
    </location>
</feature>
<keyword evidence="2" id="KW-0812">Transmembrane</keyword>
<dbReference type="EMBL" id="ML213607">
    <property type="protein sequence ID" value="TFK37633.1"/>
    <property type="molecule type" value="Genomic_DNA"/>
</dbReference>
<evidence type="ECO:0000313" key="3">
    <source>
        <dbReference type="EMBL" id="TFK37633.1"/>
    </source>
</evidence>
<dbReference type="OrthoDB" id="3265734at2759"/>
<dbReference type="STRING" id="68775.A0A5C3LYZ6"/>
<proteinExistence type="predicted"/>
<dbReference type="Proteomes" id="UP000308652">
    <property type="component" value="Unassembled WGS sequence"/>
</dbReference>
<evidence type="ECO:0000313" key="4">
    <source>
        <dbReference type="Proteomes" id="UP000308652"/>
    </source>
</evidence>
<evidence type="ECO:0000256" key="1">
    <source>
        <dbReference type="SAM" id="MobiDB-lite"/>
    </source>
</evidence>
<dbReference type="Gene3D" id="2.60.120.260">
    <property type="entry name" value="Galactose-binding domain-like"/>
    <property type="match status" value="1"/>
</dbReference>
<gene>
    <name evidence="3" type="ORF">BDQ12DRAFT_713416</name>
</gene>
<name>A0A5C3LYZ6_9AGAR</name>
<accession>A0A5C3LYZ6</accession>
<keyword evidence="2" id="KW-1133">Transmembrane helix</keyword>